<evidence type="ECO:0000313" key="6">
    <source>
        <dbReference type="EMBL" id="TDN90307.1"/>
    </source>
</evidence>
<dbReference type="PANTHER" id="PTHR47506:SF1">
    <property type="entry name" value="HTH-TYPE TRANSCRIPTIONAL REGULATOR YJDC"/>
    <property type="match status" value="1"/>
</dbReference>
<dbReference type="SUPFAM" id="SSF48498">
    <property type="entry name" value="Tetracyclin repressor-like, C-terminal domain"/>
    <property type="match status" value="1"/>
</dbReference>
<dbReference type="Proteomes" id="UP000294737">
    <property type="component" value="Unassembled WGS sequence"/>
</dbReference>
<dbReference type="PROSITE" id="PS50977">
    <property type="entry name" value="HTH_TETR_2"/>
    <property type="match status" value="1"/>
</dbReference>
<feature type="domain" description="HTH tetR-type" evidence="5">
    <location>
        <begin position="7"/>
        <end position="67"/>
    </location>
</feature>
<sequence>MSTNQSSSSSDKILAAATRIAQAHGYRGLNLRTLAEQVGIKAASLYHHFPSKADLAAAVARRYADDSAATLEAIAMNAGTPEVCLNRYPETFRRSLENGNRICLCSFMTAEYDDLPLEVQVQVQAFAEVNVAWLGNVLQRTGMKRKPAELRARAIFAAISGAQLMARGRQDIKLFDSLIESYRAAGLLSFDNA</sequence>
<evidence type="ECO:0000313" key="7">
    <source>
        <dbReference type="Proteomes" id="UP000294737"/>
    </source>
</evidence>
<dbReference type="PANTHER" id="PTHR47506">
    <property type="entry name" value="TRANSCRIPTIONAL REGULATORY PROTEIN"/>
    <property type="match status" value="1"/>
</dbReference>
<gene>
    <name evidence="6" type="ORF">EV677_2383</name>
</gene>
<reference evidence="6 7" key="1">
    <citation type="submission" date="2019-03" db="EMBL/GenBank/DDBJ databases">
        <title>Genomic Encyclopedia of Type Strains, Phase IV (KMG-IV): sequencing the most valuable type-strain genomes for metagenomic binning, comparative biology and taxonomic classification.</title>
        <authorList>
            <person name="Goeker M."/>
        </authorList>
    </citation>
    <scope>NUCLEOTIDE SEQUENCE [LARGE SCALE GENOMIC DNA]</scope>
    <source>
        <strain evidence="6 7">DSM 18555</strain>
    </source>
</reference>
<name>A0A4R6G717_9BURK</name>
<organism evidence="6 7">
    <name type="scientific">Herminiimonas fonticola</name>
    <dbReference type="NCBI Taxonomy" id="303380"/>
    <lineage>
        <taxon>Bacteria</taxon>
        <taxon>Pseudomonadati</taxon>
        <taxon>Pseudomonadota</taxon>
        <taxon>Betaproteobacteria</taxon>
        <taxon>Burkholderiales</taxon>
        <taxon>Oxalobacteraceae</taxon>
        <taxon>Herminiimonas</taxon>
    </lineage>
</organism>
<comment type="caution">
    <text evidence="6">The sequence shown here is derived from an EMBL/GenBank/DDBJ whole genome shotgun (WGS) entry which is preliminary data.</text>
</comment>
<keyword evidence="3" id="KW-0804">Transcription</keyword>
<dbReference type="PRINTS" id="PR00455">
    <property type="entry name" value="HTHTETR"/>
</dbReference>
<dbReference type="OrthoDB" id="5293507at2"/>
<dbReference type="InterPro" id="IPR009057">
    <property type="entry name" value="Homeodomain-like_sf"/>
</dbReference>
<evidence type="ECO:0000256" key="4">
    <source>
        <dbReference type="PROSITE-ProRule" id="PRU00335"/>
    </source>
</evidence>
<evidence type="ECO:0000256" key="3">
    <source>
        <dbReference type="ARBA" id="ARBA00023163"/>
    </source>
</evidence>
<dbReference type="AlphaFoldDB" id="A0A4R6G717"/>
<evidence type="ECO:0000259" key="5">
    <source>
        <dbReference type="PROSITE" id="PS50977"/>
    </source>
</evidence>
<dbReference type="GO" id="GO:0003677">
    <property type="term" value="F:DNA binding"/>
    <property type="evidence" value="ECO:0007669"/>
    <property type="project" value="UniProtKB-UniRule"/>
</dbReference>
<dbReference type="RefSeq" id="WP_112992460.1">
    <property type="nucleotide sequence ID" value="NZ_PTLZ01000002.1"/>
</dbReference>
<accession>A0A4R6G717</accession>
<feature type="DNA-binding region" description="H-T-H motif" evidence="4">
    <location>
        <begin position="30"/>
        <end position="49"/>
    </location>
</feature>
<evidence type="ECO:0000256" key="1">
    <source>
        <dbReference type="ARBA" id="ARBA00023015"/>
    </source>
</evidence>
<dbReference type="EMBL" id="SNWF01000005">
    <property type="protein sequence ID" value="TDN90307.1"/>
    <property type="molecule type" value="Genomic_DNA"/>
</dbReference>
<dbReference type="Pfam" id="PF00440">
    <property type="entry name" value="TetR_N"/>
    <property type="match status" value="1"/>
</dbReference>
<dbReference type="Gene3D" id="1.10.357.10">
    <property type="entry name" value="Tetracycline Repressor, domain 2"/>
    <property type="match status" value="1"/>
</dbReference>
<keyword evidence="2 4" id="KW-0238">DNA-binding</keyword>
<dbReference type="InterPro" id="IPR036271">
    <property type="entry name" value="Tet_transcr_reg_TetR-rel_C_sf"/>
</dbReference>
<keyword evidence="7" id="KW-1185">Reference proteome</keyword>
<dbReference type="InterPro" id="IPR001647">
    <property type="entry name" value="HTH_TetR"/>
</dbReference>
<protein>
    <submittedName>
        <fullName evidence="6">TetR family transcriptional regulator</fullName>
    </submittedName>
</protein>
<evidence type="ECO:0000256" key="2">
    <source>
        <dbReference type="ARBA" id="ARBA00023125"/>
    </source>
</evidence>
<dbReference type="SUPFAM" id="SSF46689">
    <property type="entry name" value="Homeodomain-like"/>
    <property type="match status" value="1"/>
</dbReference>
<proteinExistence type="predicted"/>
<keyword evidence="1" id="KW-0805">Transcription regulation</keyword>